<dbReference type="Proteomes" id="UP001243846">
    <property type="component" value="Unassembled WGS sequence"/>
</dbReference>
<evidence type="ECO:0000313" key="2">
    <source>
        <dbReference type="Proteomes" id="UP001243846"/>
    </source>
</evidence>
<keyword evidence="2" id="KW-1185">Reference proteome</keyword>
<organism evidence="1 2">
    <name type="scientific">Paracoccus cavernae</name>
    <dbReference type="NCBI Taxonomy" id="1571207"/>
    <lineage>
        <taxon>Bacteria</taxon>
        <taxon>Pseudomonadati</taxon>
        <taxon>Pseudomonadota</taxon>
        <taxon>Alphaproteobacteria</taxon>
        <taxon>Rhodobacterales</taxon>
        <taxon>Paracoccaceae</taxon>
        <taxon>Paracoccus</taxon>
    </lineage>
</organism>
<evidence type="ECO:0000313" key="1">
    <source>
        <dbReference type="EMBL" id="MDN3711949.1"/>
    </source>
</evidence>
<accession>A0ABT8D588</accession>
<protein>
    <submittedName>
        <fullName evidence="1">DUF3164 family protein</fullName>
    </submittedName>
</protein>
<sequence length="77" mass="8926">MRALVTKAFNTDKEGKINRSEIFTLLRLDIVDERWQRAMQAIRDAIRVTGSKSYIRFWMREGIDAPRQAITIDLASA</sequence>
<comment type="caution">
    <text evidence="1">The sequence shown here is derived from an EMBL/GenBank/DDBJ whole genome shotgun (WGS) entry which is preliminary data.</text>
</comment>
<proteinExistence type="predicted"/>
<reference evidence="2" key="1">
    <citation type="journal article" date="2019" name="Int. J. Syst. Evol. Microbiol.">
        <title>The Global Catalogue of Microorganisms (GCM) 10K type strain sequencing project: providing services to taxonomists for standard genome sequencing and annotation.</title>
        <authorList>
            <consortium name="The Broad Institute Genomics Platform"/>
            <consortium name="The Broad Institute Genome Sequencing Center for Infectious Disease"/>
            <person name="Wu L."/>
            <person name="Ma J."/>
        </authorList>
    </citation>
    <scope>NUCLEOTIDE SEQUENCE [LARGE SCALE GENOMIC DNA]</scope>
    <source>
        <strain evidence="2">CECT 8482</strain>
    </source>
</reference>
<dbReference type="RefSeq" id="WP_377731619.1">
    <property type="nucleotide sequence ID" value="NZ_JBHSVP010000001.1"/>
</dbReference>
<dbReference type="InterPro" id="IPR021505">
    <property type="entry name" value="Phage_B3_Orf6"/>
</dbReference>
<name>A0ABT8D588_9RHOB</name>
<gene>
    <name evidence="1" type="ORF">QWZ10_09195</name>
</gene>
<dbReference type="Pfam" id="PF11363">
    <property type="entry name" value="DUF3164"/>
    <property type="match status" value="1"/>
</dbReference>
<dbReference type="EMBL" id="JAUFRC010000001">
    <property type="protein sequence ID" value="MDN3711949.1"/>
    <property type="molecule type" value="Genomic_DNA"/>
</dbReference>